<dbReference type="InterPro" id="IPR029278">
    <property type="entry name" value="Imm26"/>
</dbReference>
<organism evidence="1 2">
    <name type="scientific">Peptostreptococcus equinus</name>
    <dbReference type="NCBI Taxonomy" id="3003601"/>
    <lineage>
        <taxon>Bacteria</taxon>
        <taxon>Bacillati</taxon>
        <taxon>Bacillota</taxon>
        <taxon>Clostridia</taxon>
        <taxon>Peptostreptococcales</taxon>
        <taxon>Peptostreptococcaceae</taxon>
        <taxon>Peptostreptococcus</taxon>
    </lineage>
</organism>
<accession>A0ABY7JN11</accession>
<dbReference type="RefSeq" id="WP_269311424.1">
    <property type="nucleotide sequence ID" value="NZ_CP114052.1"/>
</dbReference>
<dbReference type="Pfam" id="PF15428">
    <property type="entry name" value="Imm26"/>
    <property type="match status" value="1"/>
</dbReference>
<gene>
    <name evidence="1" type="ORF">O0R46_09100</name>
</gene>
<reference evidence="1" key="1">
    <citation type="submission" date="2022-12" db="EMBL/GenBank/DDBJ databases">
        <title>Peptostreptococcus.</title>
        <authorList>
            <person name="Lee S.H."/>
        </authorList>
    </citation>
    <scope>NUCLEOTIDE SEQUENCE</scope>
    <source>
        <strain evidence="1">CBA3647</strain>
    </source>
</reference>
<keyword evidence="2" id="KW-1185">Reference proteome</keyword>
<sequence length="359" mass="41460">MAHFCITYAKLTTFYNGIFKIESSNCNNYKIILNLVHSTSIVIFECSTSNIDIKNYEPDYSNLMTNPILLTDLYWKKGYFYTIANQALTYEEKNLDIGFSYSRLKSEGWVEYFCKENGQRLDHKPEILGLYAITTEIGVATEVRQALIIEPELLKLKDEYINNNYQNINEVTYNENDLIKLDENDINNNIELYLNLKAMPMGREYLEDILEEKMDETDLGSIDGGGTAISENGEIDYCDISIEMSDMGEESIKNLKKILDGIDLPKGSFICVQDRKIPFGNLEGLSLEIDIKSIDKTMHLEEKLSKVMKRSGKLYGCYQTEDIIRFYYYGKDYDKMLSKLEEKLVEIGITKNYIIKKIA</sequence>
<dbReference type="Proteomes" id="UP001164187">
    <property type="component" value="Chromosome"/>
</dbReference>
<proteinExistence type="predicted"/>
<protein>
    <submittedName>
        <fullName evidence="1">Imm26 family immunity protein</fullName>
    </submittedName>
</protein>
<name>A0ABY7JN11_9FIRM</name>
<evidence type="ECO:0000313" key="2">
    <source>
        <dbReference type="Proteomes" id="UP001164187"/>
    </source>
</evidence>
<dbReference type="EMBL" id="CP114052">
    <property type="protein sequence ID" value="WAW14727.1"/>
    <property type="molecule type" value="Genomic_DNA"/>
</dbReference>
<evidence type="ECO:0000313" key="1">
    <source>
        <dbReference type="EMBL" id="WAW14727.1"/>
    </source>
</evidence>